<organism evidence="2 3">
    <name type="scientific">Candidatus Saganbacteria bacterium</name>
    <dbReference type="NCBI Taxonomy" id="2575572"/>
    <lineage>
        <taxon>Bacteria</taxon>
        <taxon>Bacillati</taxon>
        <taxon>Saganbacteria</taxon>
    </lineage>
</organism>
<keyword evidence="1" id="KW-0472">Membrane</keyword>
<feature type="transmembrane region" description="Helical" evidence="1">
    <location>
        <begin position="21"/>
        <end position="41"/>
    </location>
</feature>
<sequence>MAVIELIYKDQGKVKNMAKKLLILFLAIFIGVGIFGCAKVVDTLVSTCNSIGALPAGTTAVKLSASNIVASGNNLTFNLSALNQSNSVLSGIGGGNFTGTIYTSDPSISSVTASTTLTATATLTWTAVSGGGTGTAKDVAALLAIDKSGTMSSGTGSKRDYAEKAAIKFLSMEATNANNKAAILVYDHVVSLESSMLPVAANQTSLEAAVNVSGFGGGTAL</sequence>
<dbReference type="AlphaFoldDB" id="A0A833L190"/>
<keyword evidence="1" id="KW-1133">Transmembrane helix</keyword>
<dbReference type="EMBL" id="WPAF01000009">
    <property type="protein sequence ID" value="KAF0134322.1"/>
    <property type="molecule type" value="Genomic_DNA"/>
</dbReference>
<dbReference type="Proteomes" id="UP000488506">
    <property type="component" value="Unassembled WGS sequence"/>
</dbReference>
<proteinExistence type="predicted"/>
<protein>
    <submittedName>
        <fullName evidence="2">Uncharacterized protein</fullName>
    </submittedName>
</protein>
<evidence type="ECO:0000313" key="3">
    <source>
        <dbReference type="Proteomes" id="UP000488506"/>
    </source>
</evidence>
<accession>A0A833L190</accession>
<comment type="caution">
    <text evidence="2">The sequence shown here is derived from an EMBL/GenBank/DDBJ whole genome shotgun (WGS) entry which is preliminary data.</text>
</comment>
<gene>
    <name evidence="2" type="ORF">FD145_702</name>
</gene>
<keyword evidence="1" id="KW-0812">Transmembrane</keyword>
<evidence type="ECO:0000313" key="2">
    <source>
        <dbReference type="EMBL" id="KAF0134322.1"/>
    </source>
</evidence>
<name>A0A833L190_UNCSA</name>
<evidence type="ECO:0000256" key="1">
    <source>
        <dbReference type="SAM" id="Phobius"/>
    </source>
</evidence>
<reference evidence="2 3" key="1">
    <citation type="submission" date="2019-12" db="EMBL/GenBank/DDBJ databases">
        <authorList>
            <person name="Wolfe R."/>
            <person name="Danczak R."/>
            <person name="Wilkins M."/>
        </authorList>
    </citation>
    <scope>NUCLEOTIDE SEQUENCE [LARGE SCALE GENOMIC DNA]</scope>
    <source>
        <strain evidence="2">X2_MaxBin.013</strain>
    </source>
</reference>